<keyword evidence="7" id="KW-0067">ATP-binding</keyword>
<evidence type="ECO:0000256" key="7">
    <source>
        <dbReference type="ARBA" id="ARBA00022840"/>
    </source>
</evidence>
<comment type="cofactor">
    <cofactor evidence="1">
        <name>Mg(2+)</name>
        <dbReference type="ChEBI" id="CHEBI:18420"/>
    </cofactor>
</comment>
<keyword evidence="3" id="KW-0808">Transferase</keyword>
<keyword evidence="11" id="KW-1185">Reference proteome</keyword>
<evidence type="ECO:0000313" key="10">
    <source>
        <dbReference type="EMBL" id="KAF3954060.1"/>
    </source>
</evidence>
<accession>A0A8J4QHI1</accession>
<dbReference type="EMBL" id="JRKL02003839">
    <property type="protein sequence ID" value="KAF3954060.1"/>
    <property type="molecule type" value="Genomic_DNA"/>
</dbReference>
<keyword evidence="4" id="KW-0548">Nucleotidyltransferase</keyword>
<keyword evidence="6" id="KW-0547">Nucleotide-binding</keyword>
<organism evidence="10 11">
    <name type="scientific">Castanea mollissima</name>
    <name type="common">Chinese chestnut</name>
    <dbReference type="NCBI Taxonomy" id="60419"/>
    <lineage>
        <taxon>Eukaryota</taxon>
        <taxon>Viridiplantae</taxon>
        <taxon>Streptophyta</taxon>
        <taxon>Embryophyta</taxon>
        <taxon>Tracheophyta</taxon>
        <taxon>Spermatophyta</taxon>
        <taxon>Magnoliopsida</taxon>
        <taxon>eudicotyledons</taxon>
        <taxon>Gunneridae</taxon>
        <taxon>Pentapetalae</taxon>
        <taxon>rosids</taxon>
        <taxon>fabids</taxon>
        <taxon>Fagales</taxon>
        <taxon>Fagaceae</taxon>
        <taxon>Castanea</taxon>
    </lineage>
</organism>
<gene>
    <name evidence="10" type="ORF">CMV_020549</name>
</gene>
<dbReference type="PANTHER" id="PTHR32057:SF14">
    <property type="entry name" value="PROTEIN ADENYLYLTRANSFERASE SELO, MITOCHONDRIAL"/>
    <property type="match status" value="1"/>
</dbReference>
<dbReference type="GO" id="GO:0046872">
    <property type="term" value="F:metal ion binding"/>
    <property type="evidence" value="ECO:0007669"/>
    <property type="project" value="UniProtKB-KW"/>
</dbReference>
<evidence type="ECO:0000256" key="6">
    <source>
        <dbReference type="ARBA" id="ARBA00022741"/>
    </source>
</evidence>
<protein>
    <recommendedName>
        <fullName evidence="9">Selenoprotein O</fullName>
    </recommendedName>
</protein>
<comment type="caution">
    <text evidence="10">The sequence shown here is derived from an EMBL/GenBank/DDBJ whole genome shotgun (WGS) entry which is preliminary data.</text>
</comment>
<dbReference type="GO" id="GO:0009534">
    <property type="term" value="C:chloroplast thylakoid"/>
    <property type="evidence" value="ECO:0007669"/>
    <property type="project" value="TreeGrafter"/>
</dbReference>
<evidence type="ECO:0000256" key="2">
    <source>
        <dbReference type="ARBA" id="ARBA00009747"/>
    </source>
</evidence>
<comment type="similarity">
    <text evidence="2">Belongs to the SELO family.</text>
</comment>
<keyword evidence="5" id="KW-0479">Metal-binding</keyword>
<dbReference type="Pfam" id="PF02696">
    <property type="entry name" value="SelO"/>
    <property type="match status" value="1"/>
</dbReference>
<dbReference type="OrthoDB" id="10254721at2759"/>
<evidence type="ECO:0000256" key="8">
    <source>
        <dbReference type="ARBA" id="ARBA00022842"/>
    </source>
</evidence>
<evidence type="ECO:0000256" key="5">
    <source>
        <dbReference type="ARBA" id="ARBA00022723"/>
    </source>
</evidence>
<dbReference type="AlphaFoldDB" id="A0A8J4QHI1"/>
<dbReference type="Proteomes" id="UP000737018">
    <property type="component" value="Unassembled WGS sequence"/>
</dbReference>
<name>A0A8J4QHI1_9ROSI</name>
<dbReference type="GO" id="GO:0005524">
    <property type="term" value="F:ATP binding"/>
    <property type="evidence" value="ECO:0007669"/>
    <property type="project" value="UniProtKB-KW"/>
</dbReference>
<evidence type="ECO:0000256" key="3">
    <source>
        <dbReference type="ARBA" id="ARBA00022679"/>
    </source>
</evidence>
<sequence length="77" mass="8384">MISLHSCISFRFERPVFPLLFSGAEPLAGALPYAQCYGGHQFGMWAGQLGDGRAITLGEIINSKSERSGYSFLSLKV</sequence>
<evidence type="ECO:0000256" key="9">
    <source>
        <dbReference type="ARBA" id="ARBA00031547"/>
    </source>
</evidence>
<reference evidence="10" key="1">
    <citation type="submission" date="2020-03" db="EMBL/GenBank/DDBJ databases">
        <title>Castanea mollissima Vanexum genome sequencing.</title>
        <authorList>
            <person name="Staton M."/>
        </authorList>
    </citation>
    <scope>NUCLEOTIDE SEQUENCE</scope>
    <source>
        <tissue evidence="10">Leaf</tissue>
    </source>
</reference>
<dbReference type="InterPro" id="IPR003846">
    <property type="entry name" value="SelO"/>
</dbReference>
<proteinExistence type="inferred from homology"/>
<evidence type="ECO:0000256" key="4">
    <source>
        <dbReference type="ARBA" id="ARBA00022695"/>
    </source>
</evidence>
<evidence type="ECO:0000313" key="11">
    <source>
        <dbReference type="Proteomes" id="UP000737018"/>
    </source>
</evidence>
<evidence type="ECO:0000256" key="1">
    <source>
        <dbReference type="ARBA" id="ARBA00001946"/>
    </source>
</evidence>
<dbReference type="GO" id="GO:0070733">
    <property type="term" value="F:AMPylase activity"/>
    <property type="evidence" value="ECO:0007669"/>
    <property type="project" value="TreeGrafter"/>
</dbReference>
<dbReference type="PANTHER" id="PTHR32057">
    <property type="entry name" value="PROTEIN ADENYLYLTRANSFERASE SELO, MITOCHONDRIAL"/>
    <property type="match status" value="1"/>
</dbReference>
<keyword evidence="8" id="KW-0460">Magnesium</keyword>